<protein>
    <submittedName>
        <fullName evidence="1">Uncharacterized protein</fullName>
    </submittedName>
</protein>
<organism evidence="1 2">
    <name type="scientific">Listeria monocytogenes</name>
    <dbReference type="NCBI Taxonomy" id="1639"/>
    <lineage>
        <taxon>Bacteria</taxon>
        <taxon>Bacillati</taxon>
        <taxon>Bacillota</taxon>
        <taxon>Bacilli</taxon>
        <taxon>Bacillales</taxon>
        <taxon>Listeriaceae</taxon>
        <taxon>Listeria</taxon>
    </lineage>
</organism>
<name>A0A6X3RC23_LISMN</name>
<dbReference type="AlphaFoldDB" id="A0A6X3RC23"/>
<proteinExistence type="predicted"/>
<evidence type="ECO:0000313" key="1">
    <source>
        <dbReference type="EMBL" id="EAE2898208.1"/>
    </source>
</evidence>
<accession>A0A6X3RC23</accession>
<gene>
    <name evidence="1" type="ORF">E1W43_09650</name>
</gene>
<dbReference type="Proteomes" id="UP000401273">
    <property type="component" value="Unassembled WGS sequence"/>
</dbReference>
<sequence>MQGANPCRVYIKPHTPLDNVEQVRSFYKGPFSDVREPILRVNQKKNKSLTNGTVEVYWFYNYGLY</sequence>
<reference evidence="1 2" key="1">
    <citation type="submission" date="2019-03" db="EMBL/GenBank/DDBJ databases">
        <authorList>
            <person name="Ashton P.M."/>
            <person name="Dallman T."/>
            <person name="Nair S."/>
            <person name="De Pinna E."/>
            <person name="Peters T."/>
            <person name="Grant K."/>
        </authorList>
    </citation>
    <scope>NUCLEOTIDE SEQUENCE [LARGE SCALE GENOMIC DNA]</scope>
    <source>
        <strain evidence="1">RL15000271</strain>
    </source>
</reference>
<comment type="caution">
    <text evidence="1">The sequence shown here is derived from an EMBL/GenBank/DDBJ whole genome shotgun (WGS) entry which is preliminary data.</text>
</comment>
<evidence type="ECO:0000313" key="2">
    <source>
        <dbReference type="Proteomes" id="UP000401273"/>
    </source>
</evidence>
<dbReference type="EMBL" id="AAARLF010000005">
    <property type="protein sequence ID" value="EAE2898208.1"/>
    <property type="molecule type" value="Genomic_DNA"/>
</dbReference>